<reference evidence="1 2" key="1">
    <citation type="journal article" date="2023" name="J. Phycol.">
        <title>Chrysosporum ovalisporum is synonymous with the true-branching cyanobacterium Umezakia natans (Nostocales/Aphanizomenonaceae).</title>
        <authorList>
            <person name="McGregor G.B."/>
            <person name="Sendall B.C."/>
            <person name="Niiyama Y."/>
            <person name="Tuji A."/>
            <person name="Willis A."/>
        </authorList>
    </citation>
    <scope>NUCLEOTIDE SEQUENCE [LARGE SCALE GENOMIC DNA]</scope>
    <source>
        <strain evidence="1 2">CS-531</strain>
    </source>
</reference>
<keyword evidence="1" id="KW-0808">Transferase</keyword>
<keyword evidence="2" id="KW-1185">Reference proteome</keyword>
<dbReference type="SUPFAM" id="SSF53335">
    <property type="entry name" value="S-adenosyl-L-methionine-dependent methyltransferases"/>
    <property type="match status" value="1"/>
</dbReference>
<comment type="caution">
    <text evidence="1">The sequence shown here is derived from an EMBL/GenBank/DDBJ whole genome shotgun (WGS) entry which is preliminary data.</text>
</comment>
<dbReference type="RefSeq" id="WP_280793627.1">
    <property type="nucleotide sequence ID" value="NZ_JANQDF010000178.1"/>
</dbReference>
<sequence length="82" mass="9218">MGDSNLARLRINPDNLKICALATLEEVKEQDYSLNPGRYVGVVIEEDGKTQEEFIEEILELNQEVHLLEGIIAHNIAILNDS</sequence>
<organism evidence="1 2">
    <name type="scientific">Anabaenopsis tanganyikae CS-531</name>
    <dbReference type="NCBI Taxonomy" id="2785304"/>
    <lineage>
        <taxon>Bacteria</taxon>
        <taxon>Bacillati</taxon>
        <taxon>Cyanobacteriota</taxon>
        <taxon>Cyanophyceae</taxon>
        <taxon>Nostocales</taxon>
        <taxon>Nodulariaceae</taxon>
        <taxon>Anabaenopsis</taxon>
        <taxon>Anabaenopsis tanganyikae</taxon>
    </lineage>
</organism>
<dbReference type="EMBL" id="JANQDF010000178">
    <property type="protein sequence ID" value="MDH6107599.1"/>
    <property type="molecule type" value="Genomic_DNA"/>
</dbReference>
<gene>
    <name evidence="1" type="ORF">NWP22_17340</name>
</gene>
<protein>
    <submittedName>
        <fullName evidence="1">SAM-dependent methyltransferase</fullName>
    </submittedName>
</protein>
<evidence type="ECO:0000313" key="2">
    <source>
        <dbReference type="Proteomes" id="UP001159386"/>
    </source>
</evidence>
<dbReference type="InterPro" id="IPR029063">
    <property type="entry name" value="SAM-dependent_MTases_sf"/>
</dbReference>
<dbReference type="GO" id="GO:0008168">
    <property type="term" value="F:methyltransferase activity"/>
    <property type="evidence" value="ECO:0007669"/>
    <property type="project" value="UniProtKB-KW"/>
</dbReference>
<keyword evidence="1" id="KW-0489">Methyltransferase</keyword>
<proteinExistence type="predicted"/>
<name>A0ABT6KI65_9CYAN</name>
<accession>A0ABT6KI65</accession>
<dbReference type="Proteomes" id="UP001159386">
    <property type="component" value="Unassembled WGS sequence"/>
</dbReference>
<dbReference type="GO" id="GO:0032259">
    <property type="term" value="P:methylation"/>
    <property type="evidence" value="ECO:0007669"/>
    <property type="project" value="UniProtKB-KW"/>
</dbReference>
<evidence type="ECO:0000313" key="1">
    <source>
        <dbReference type="EMBL" id="MDH6107599.1"/>
    </source>
</evidence>